<comment type="caution">
    <text evidence="2">The sequence shown here is derived from an EMBL/GenBank/DDBJ whole genome shotgun (WGS) entry which is preliminary data.</text>
</comment>
<evidence type="ECO:0000313" key="2">
    <source>
        <dbReference type="EMBL" id="OPJ83717.1"/>
    </source>
</evidence>
<feature type="region of interest" description="Disordered" evidence="1">
    <location>
        <begin position="53"/>
        <end position="79"/>
    </location>
</feature>
<sequence>MEKRDNQLQPQKQLSPLSQNLRIKIVEKGFDEEVSCFPSWEELAFNSHVTDISPRSWPAGVPDSERRREGQTALQTRKA</sequence>
<evidence type="ECO:0000313" key="3">
    <source>
        <dbReference type="Proteomes" id="UP000190648"/>
    </source>
</evidence>
<name>A0A1V4KIP6_PATFA</name>
<dbReference type="EMBL" id="LSYS01003169">
    <property type="protein sequence ID" value="OPJ83717.1"/>
    <property type="molecule type" value="Genomic_DNA"/>
</dbReference>
<organism evidence="2 3">
    <name type="scientific">Patagioenas fasciata monilis</name>
    <dbReference type="NCBI Taxonomy" id="372326"/>
    <lineage>
        <taxon>Eukaryota</taxon>
        <taxon>Metazoa</taxon>
        <taxon>Chordata</taxon>
        <taxon>Craniata</taxon>
        <taxon>Vertebrata</taxon>
        <taxon>Euteleostomi</taxon>
        <taxon>Archelosauria</taxon>
        <taxon>Archosauria</taxon>
        <taxon>Dinosauria</taxon>
        <taxon>Saurischia</taxon>
        <taxon>Theropoda</taxon>
        <taxon>Coelurosauria</taxon>
        <taxon>Aves</taxon>
        <taxon>Neognathae</taxon>
        <taxon>Neoaves</taxon>
        <taxon>Columbimorphae</taxon>
        <taxon>Columbiformes</taxon>
        <taxon>Columbidae</taxon>
        <taxon>Patagioenas</taxon>
    </lineage>
</organism>
<accession>A0A1V4KIP6</accession>
<keyword evidence="3" id="KW-1185">Reference proteome</keyword>
<reference evidence="2 3" key="1">
    <citation type="submission" date="2016-02" db="EMBL/GenBank/DDBJ databases">
        <title>Band-tailed pigeon sequencing and assembly.</title>
        <authorList>
            <person name="Soares A.E."/>
            <person name="Novak B.J."/>
            <person name="Rice E.S."/>
            <person name="O'Connell B."/>
            <person name="Chang D."/>
            <person name="Weber S."/>
            <person name="Shapiro B."/>
        </authorList>
    </citation>
    <scope>NUCLEOTIDE SEQUENCE [LARGE SCALE GENOMIC DNA]</scope>
    <source>
        <strain evidence="2">BTP2013</strain>
        <tissue evidence="2">Blood</tissue>
    </source>
</reference>
<protein>
    <submittedName>
        <fullName evidence="2">Uncharacterized protein</fullName>
    </submittedName>
</protein>
<dbReference type="AlphaFoldDB" id="A0A1V4KIP6"/>
<gene>
    <name evidence="2" type="ORF">AV530_006564</name>
</gene>
<dbReference type="Proteomes" id="UP000190648">
    <property type="component" value="Unassembled WGS sequence"/>
</dbReference>
<evidence type="ECO:0000256" key="1">
    <source>
        <dbReference type="SAM" id="MobiDB-lite"/>
    </source>
</evidence>
<proteinExistence type="predicted"/>